<dbReference type="EMBL" id="BPRE01000020">
    <property type="protein sequence ID" value="GJE78058.1"/>
    <property type="molecule type" value="Genomic_DNA"/>
</dbReference>
<sequence>MTQTRFKPAAELNITNEERAAFIRLMEHFRTPAAPPTVPPERALSYLDFIRSPDMVNPTAEIRLGFNMAAVAQALELPGYNCGAVLCIGGHMSLMLEGVDVTEVATVLMTPEMMTRAGEYVTAPPDGSPKEQLFYPPEEDVRSGTWSRITPLTASYAIENFLTTGEPAWANALERGDQEHLAANYDD</sequence>
<evidence type="ECO:0000313" key="2">
    <source>
        <dbReference type="Proteomes" id="UP001055093"/>
    </source>
</evidence>
<dbReference type="RefSeq" id="WP_238308642.1">
    <property type="nucleotide sequence ID" value="NZ_BPRE01000020.1"/>
</dbReference>
<evidence type="ECO:0000313" key="1">
    <source>
        <dbReference type="EMBL" id="GJE78058.1"/>
    </source>
</evidence>
<name>A0ABQ4V129_9HYPH</name>
<reference evidence="1" key="1">
    <citation type="journal article" date="2021" name="Front. Microbiol.">
        <title>Comprehensive Comparative Genomics and Phenotyping of Methylobacterium Species.</title>
        <authorList>
            <person name="Alessa O."/>
            <person name="Ogura Y."/>
            <person name="Fujitani Y."/>
            <person name="Takami H."/>
            <person name="Hayashi T."/>
            <person name="Sahin N."/>
            <person name="Tani A."/>
        </authorList>
    </citation>
    <scope>NUCLEOTIDE SEQUENCE</scope>
    <source>
        <strain evidence="1">DSM 14458</strain>
    </source>
</reference>
<accession>A0ABQ4V129</accession>
<keyword evidence="2" id="KW-1185">Reference proteome</keyword>
<comment type="caution">
    <text evidence="1">The sequence shown here is derived from an EMBL/GenBank/DDBJ whole genome shotgun (WGS) entry which is preliminary data.</text>
</comment>
<protein>
    <submittedName>
        <fullName evidence="1">Uncharacterized protein</fullName>
    </submittedName>
</protein>
<proteinExistence type="predicted"/>
<reference evidence="1" key="2">
    <citation type="submission" date="2021-08" db="EMBL/GenBank/DDBJ databases">
        <authorList>
            <person name="Tani A."/>
            <person name="Ola A."/>
            <person name="Ogura Y."/>
            <person name="Katsura K."/>
            <person name="Hayashi T."/>
        </authorList>
    </citation>
    <scope>NUCLEOTIDE SEQUENCE</scope>
    <source>
        <strain evidence="1">DSM 14458</strain>
    </source>
</reference>
<dbReference type="Proteomes" id="UP001055093">
    <property type="component" value="Unassembled WGS sequence"/>
</dbReference>
<organism evidence="1 2">
    <name type="scientific">Methylorubrum suomiense</name>
    <dbReference type="NCBI Taxonomy" id="144191"/>
    <lineage>
        <taxon>Bacteria</taxon>
        <taxon>Pseudomonadati</taxon>
        <taxon>Pseudomonadota</taxon>
        <taxon>Alphaproteobacteria</taxon>
        <taxon>Hyphomicrobiales</taxon>
        <taxon>Methylobacteriaceae</taxon>
        <taxon>Methylorubrum</taxon>
    </lineage>
</organism>
<gene>
    <name evidence="1" type="ORF">BGCPKDLD_4669</name>
</gene>